<name>A0A8H4VP22_9AGAR</name>
<accession>A0A8H4VP22</accession>
<evidence type="ECO:0000313" key="2">
    <source>
        <dbReference type="Proteomes" id="UP000521872"/>
    </source>
</evidence>
<dbReference type="Proteomes" id="UP000521872">
    <property type="component" value="Unassembled WGS sequence"/>
</dbReference>
<sequence>MDYTLMLPLSLPSSPIDLEADIAMGLEKLRNEEEESGFESAQFILEEEKKRVAEPVPAKKSAPAPLAFDDVFSPSASAFSFSPPPSAAPSSISSFSYPSPASSPALFNEERVLKSKWSSSTLGSVREEHERKGASSKTAQLLLWHPFSFVEEVFCFQQENPRYAHLAIFCLYVPEKEQQVPYFAVAISFSGPQAHSIGSVHSVPIRSYGHRIRQSFPSRSHGCEEKRQRQYYQRCW</sequence>
<dbReference type="AlphaFoldDB" id="A0A8H4VP22"/>
<protein>
    <submittedName>
        <fullName evidence="1">Uncharacterized protein</fullName>
    </submittedName>
</protein>
<organism evidence="1 2">
    <name type="scientific">Agrocybe pediades</name>
    <dbReference type="NCBI Taxonomy" id="84607"/>
    <lineage>
        <taxon>Eukaryota</taxon>
        <taxon>Fungi</taxon>
        <taxon>Dikarya</taxon>
        <taxon>Basidiomycota</taxon>
        <taxon>Agaricomycotina</taxon>
        <taxon>Agaricomycetes</taxon>
        <taxon>Agaricomycetidae</taxon>
        <taxon>Agaricales</taxon>
        <taxon>Agaricineae</taxon>
        <taxon>Strophariaceae</taxon>
        <taxon>Agrocybe</taxon>
    </lineage>
</organism>
<reference evidence="1 2" key="1">
    <citation type="submission" date="2019-12" db="EMBL/GenBank/DDBJ databases">
        <authorList>
            <person name="Floudas D."/>
            <person name="Bentzer J."/>
            <person name="Ahren D."/>
            <person name="Johansson T."/>
            <person name="Persson P."/>
            <person name="Tunlid A."/>
        </authorList>
    </citation>
    <scope>NUCLEOTIDE SEQUENCE [LARGE SCALE GENOMIC DNA]</scope>
    <source>
        <strain evidence="1 2">CBS 102.39</strain>
    </source>
</reference>
<evidence type="ECO:0000313" key="1">
    <source>
        <dbReference type="EMBL" id="KAF4616737.1"/>
    </source>
</evidence>
<comment type="caution">
    <text evidence="1">The sequence shown here is derived from an EMBL/GenBank/DDBJ whole genome shotgun (WGS) entry which is preliminary data.</text>
</comment>
<dbReference type="EMBL" id="JAACJL010000031">
    <property type="protein sequence ID" value="KAF4616737.1"/>
    <property type="molecule type" value="Genomic_DNA"/>
</dbReference>
<keyword evidence="2" id="KW-1185">Reference proteome</keyword>
<proteinExistence type="predicted"/>
<gene>
    <name evidence="1" type="ORF">D9613_008853</name>
</gene>